<evidence type="ECO:0000256" key="6">
    <source>
        <dbReference type="SAM" id="MobiDB-lite"/>
    </source>
</evidence>
<dbReference type="PANTHER" id="PTHR14440">
    <property type="entry name" value="DNA-DIRECTED RNA POLYMERASE I SUBUNIT RPA49"/>
    <property type="match status" value="1"/>
</dbReference>
<dbReference type="STRING" id="402676.B6K5I2"/>
<dbReference type="AlphaFoldDB" id="B6K5I2"/>
<proteinExistence type="inferred from homology"/>
<dbReference type="EMBL" id="KE651167">
    <property type="protein sequence ID" value="EEB08786.1"/>
    <property type="molecule type" value="Genomic_DNA"/>
</dbReference>
<dbReference type="Proteomes" id="UP000001744">
    <property type="component" value="Unassembled WGS sequence"/>
</dbReference>
<dbReference type="GO" id="GO:0003677">
    <property type="term" value="F:DNA binding"/>
    <property type="evidence" value="ECO:0007669"/>
    <property type="project" value="InterPro"/>
</dbReference>
<dbReference type="GO" id="GO:0001188">
    <property type="term" value="P:RNA polymerase I preinitiation complex assembly"/>
    <property type="evidence" value="ECO:0000318"/>
    <property type="project" value="GO_Central"/>
</dbReference>
<dbReference type="VEuPathDB" id="FungiDB:SJAG_03956"/>
<evidence type="ECO:0000256" key="1">
    <source>
        <dbReference type="ARBA" id="ARBA00004604"/>
    </source>
</evidence>
<dbReference type="GeneID" id="7051572"/>
<keyword evidence="5" id="KW-0539">Nucleus</keyword>
<evidence type="ECO:0000313" key="9">
    <source>
        <dbReference type="Proteomes" id="UP000001744"/>
    </source>
</evidence>
<reference evidence="7 9" key="1">
    <citation type="journal article" date="2011" name="Science">
        <title>Comparative functional genomics of the fission yeasts.</title>
        <authorList>
            <person name="Rhind N."/>
            <person name="Chen Z."/>
            <person name="Yassour M."/>
            <person name="Thompson D.A."/>
            <person name="Haas B.J."/>
            <person name="Habib N."/>
            <person name="Wapinski I."/>
            <person name="Roy S."/>
            <person name="Lin M.F."/>
            <person name="Heiman D.I."/>
            <person name="Young S.K."/>
            <person name="Furuya K."/>
            <person name="Guo Y."/>
            <person name="Pidoux A."/>
            <person name="Chen H.M."/>
            <person name="Robbertse B."/>
            <person name="Goldberg J.M."/>
            <person name="Aoki K."/>
            <person name="Bayne E.H."/>
            <person name="Berlin A.M."/>
            <person name="Desjardins C.A."/>
            <person name="Dobbs E."/>
            <person name="Dukaj L."/>
            <person name="Fan L."/>
            <person name="FitzGerald M.G."/>
            <person name="French C."/>
            <person name="Gujja S."/>
            <person name="Hansen K."/>
            <person name="Keifenheim D."/>
            <person name="Levin J.Z."/>
            <person name="Mosher R.A."/>
            <person name="Mueller C.A."/>
            <person name="Pfiffner J."/>
            <person name="Priest M."/>
            <person name="Russ C."/>
            <person name="Smialowska A."/>
            <person name="Swoboda P."/>
            <person name="Sykes S.M."/>
            <person name="Vaughn M."/>
            <person name="Vengrova S."/>
            <person name="Yoder R."/>
            <person name="Zeng Q."/>
            <person name="Allshire R."/>
            <person name="Baulcombe D."/>
            <person name="Birren B.W."/>
            <person name="Brown W."/>
            <person name="Ekwall K."/>
            <person name="Kellis M."/>
            <person name="Leatherwood J."/>
            <person name="Levin H."/>
            <person name="Margalit H."/>
            <person name="Martienssen R."/>
            <person name="Nieduszynski C.A."/>
            <person name="Spatafora J.W."/>
            <person name="Friedman N."/>
            <person name="Dalgaard J.Z."/>
            <person name="Baumann P."/>
            <person name="Niki H."/>
            <person name="Regev A."/>
            <person name="Nusbaum C."/>
        </authorList>
    </citation>
    <scope>NUCLEOTIDE SEQUENCE [LARGE SCALE GENOMIC DNA]</scope>
    <source>
        <strain evidence="9">yFS275 / FY16936</strain>
    </source>
</reference>
<feature type="region of interest" description="Disordered" evidence="6">
    <location>
        <begin position="1"/>
        <end position="24"/>
    </location>
</feature>
<dbReference type="OMA" id="DVYPFDE"/>
<keyword evidence="3 7" id="KW-0240">DNA-directed RNA polymerase</keyword>
<gene>
    <name evidence="8" type="primary">rpa49</name>
    <name evidence="7" type="ORF">SJAG_03956</name>
</gene>
<dbReference type="OrthoDB" id="532500at2759"/>
<dbReference type="InterPro" id="IPR009668">
    <property type="entry name" value="RNA_pol-assoc_fac_A49-like"/>
</dbReference>
<dbReference type="GO" id="GO:0005736">
    <property type="term" value="C:RNA polymerase I complex"/>
    <property type="evidence" value="ECO:0000318"/>
    <property type="project" value="GO_Central"/>
</dbReference>
<evidence type="ECO:0000256" key="5">
    <source>
        <dbReference type="ARBA" id="ARBA00023242"/>
    </source>
</evidence>
<evidence type="ECO:0000313" key="7">
    <source>
        <dbReference type="EMBL" id="EEB08786.1"/>
    </source>
</evidence>
<dbReference type="HOGENOM" id="CLU_034953_2_1_1"/>
<keyword evidence="4" id="KW-0804">Transcription</keyword>
<sequence length="419" mass="46830">MAGEPKGKKRKSRDSSASSREKVRGRNQLDVFVTPISGCEPPETTKFHGYVRNGKKRVVSLIGTTEKVRYEATNASNTQSAPNYCLAVVDKDGKVKRLHPATFLGSFERSVLALQNNDALIKKQRGSINGAIMQQRANLGLAFGTRKSQKAIMDETANRVKAETLGDIKSQLISNVEKATAALPSQAELDAKQASDRPIPPVNMAAETVEEAYNLYDIIGKEELAAINVKPMLDSQDEQAWLQKLPTRHSSFVNKRFSRIVSLEEKDFQRAKLVYVVALLQAFVSARRSVNDRETLRKKLGFPPEIVIDGLLKRFTERNGTGALQVSTKGVDKIMCYMFLLCLMLDNYSTDVTTLANDLSIKNMKANELFKTLGCRIMAYTETQWKAMGITKTEARSRKRAVLKVPLEFPRPRRGRARN</sequence>
<dbReference type="JaponicusDB" id="SJAG_03956">
    <property type="gene designation" value="rpa49"/>
</dbReference>
<dbReference type="eggNOG" id="KOG4183">
    <property type="taxonomic scope" value="Eukaryota"/>
</dbReference>
<accession>B6K5I2</accession>
<dbReference type="Pfam" id="PF06870">
    <property type="entry name" value="RNA_pol_I_A49"/>
    <property type="match status" value="1"/>
</dbReference>
<evidence type="ECO:0000256" key="3">
    <source>
        <dbReference type="ARBA" id="ARBA00022478"/>
    </source>
</evidence>
<organism evidence="7 9">
    <name type="scientific">Schizosaccharomyces japonicus (strain yFS275 / FY16936)</name>
    <name type="common">Fission yeast</name>
    <dbReference type="NCBI Taxonomy" id="402676"/>
    <lineage>
        <taxon>Eukaryota</taxon>
        <taxon>Fungi</taxon>
        <taxon>Dikarya</taxon>
        <taxon>Ascomycota</taxon>
        <taxon>Taphrinomycotina</taxon>
        <taxon>Schizosaccharomycetes</taxon>
        <taxon>Schizosaccharomycetales</taxon>
        <taxon>Schizosaccharomycetaceae</taxon>
        <taxon>Schizosaccharomyces</taxon>
    </lineage>
</organism>
<comment type="subcellular location">
    <subcellularLocation>
        <location evidence="1">Nucleus</location>
        <location evidence="1">Nucleolus</location>
    </subcellularLocation>
</comment>
<keyword evidence="9" id="KW-1185">Reference proteome</keyword>
<name>B6K5I2_SCHJY</name>
<dbReference type="GO" id="GO:0006362">
    <property type="term" value="P:transcription elongation by RNA polymerase I"/>
    <property type="evidence" value="ECO:0000318"/>
    <property type="project" value="GO_Central"/>
</dbReference>
<comment type="similarity">
    <text evidence="2">Belongs to the eukaryotic RPA49/POLR1E RNA polymerase subunit family.</text>
</comment>
<evidence type="ECO:0000313" key="8">
    <source>
        <dbReference type="JaponicusDB" id="SJAG_03956"/>
    </source>
</evidence>
<evidence type="ECO:0000256" key="2">
    <source>
        <dbReference type="ARBA" id="ARBA00009430"/>
    </source>
</evidence>
<protein>
    <submittedName>
        <fullName evidence="7">DNA-directed RNA polymerase I complex subunit Rpa49</fullName>
    </submittedName>
</protein>
<evidence type="ECO:0000256" key="4">
    <source>
        <dbReference type="ARBA" id="ARBA00023163"/>
    </source>
</evidence>
<dbReference type="RefSeq" id="XP_002175079.1">
    <property type="nucleotide sequence ID" value="XM_002175043.2"/>
</dbReference>